<gene>
    <name evidence="1" type="ORF">ACFFLM_21350</name>
</gene>
<reference evidence="1 2" key="1">
    <citation type="submission" date="2024-09" db="EMBL/GenBank/DDBJ databases">
        <authorList>
            <person name="Sun Q."/>
            <person name="Mori K."/>
        </authorList>
    </citation>
    <scope>NUCLEOTIDE SEQUENCE [LARGE SCALE GENOMIC DNA]</scope>
    <source>
        <strain evidence="1 2">JCM 13503</strain>
    </source>
</reference>
<comment type="caution">
    <text evidence="1">The sequence shown here is derived from an EMBL/GenBank/DDBJ whole genome shotgun (WGS) entry which is preliminary data.</text>
</comment>
<protein>
    <submittedName>
        <fullName evidence="1">Uncharacterized protein</fullName>
    </submittedName>
</protein>
<evidence type="ECO:0000313" key="2">
    <source>
        <dbReference type="Proteomes" id="UP001589733"/>
    </source>
</evidence>
<keyword evidence="2" id="KW-1185">Reference proteome</keyword>
<sequence>MQICALFVYSVRYRKGLFDGQQLPAFSATLAAVDEHAGGRTGDRPVRAAAVSGFVATSGAVAAQIVDLDGPGEGVHGAD</sequence>
<dbReference type="Proteomes" id="UP001589733">
    <property type="component" value="Unassembled WGS sequence"/>
</dbReference>
<accession>A0ABV6B5N1</accession>
<dbReference type="EMBL" id="JBHLYR010000062">
    <property type="protein sequence ID" value="MFB9994507.1"/>
    <property type="molecule type" value="Genomic_DNA"/>
</dbReference>
<organism evidence="1 2">
    <name type="scientific">Deinococcus oregonensis</name>
    <dbReference type="NCBI Taxonomy" id="1805970"/>
    <lineage>
        <taxon>Bacteria</taxon>
        <taxon>Thermotogati</taxon>
        <taxon>Deinococcota</taxon>
        <taxon>Deinococci</taxon>
        <taxon>Deinococcales</taxon>
        <taxon>Deinococcaceae</taxon>
        <taxon>Deinococcus</taxon>
    </lineage>
</organism>
<evidence type="ECO:0000313" key="1">
    <source>
        <dbReference type="EMBL" id="MFB9994507.1"/>
    </source>
</evidence>
<proteinExistence type="predicted"/>
<name>A0ABV6B5N1_9DEIO</name>
<dbReference type="RefSeq" id="WP_380015445.1">
    <property type="nucleotide sequence ID" value="NZ_JBHLYR010000062.1"/>
</dbReference>